<dbReference type="SUPFAM" id="SSF56399">
    <property type="entry name" value="ADP-ribosylation"/>
    <property type="match status" value="1"/>
</dbReference>
<dbReference type="Pfam" id="PF13181">
    <property type="entry name" value="TPR_8"/>
    <property type="match status" value="1"/>
</dbReference>
<dbReference type="Proteomes" id="UP000663829">
    <property type="component" value="Unassembled WGS sequence"/>
</dbReference>
<dbReference type="EMBL" id="CAJNOQ010007150">
    <property type="protein sequence ID" value="CAF1159418.1"/>
    <property type="molecule type" value="Genomic_DNA"/>
</dbReference>
<feature type="repeat" description="TPR" evidence="3">
    <location>
        <begin position="459"/>
        <end position="492"/>
    </location>
</feature>
<evidence type="ECO:0000313" key="7">
    <source>
        <dbReference type="EMBL" id="CAF3922894.1"/>
    </source>
</evidence>
<accession>A0A814TFI9</accession>
<dbReference type="SUPFAM" id="SSF48452">
    <property type="entry name" value="TPR-like"/>
    <property type="match status" value="2"/>
</dbReference>
<evidence type="ECO:0000313" key="9">
    <source>
        <dbReference type="Proteomes" id="UP000663829"/>
    </source>
</evidence>
<evidence type="ECO:0000256" key="4">
    <source>
        <dbReference type="SAM" id="Coils"/>
    </source>
</evidence>
<proteinExistence type="predicted"/>
<dbReference type="EMBL" id="CAJNOK010018588">
    <property type="protein sequence ID" value="CAF1284985.1"/>
    <property type="molecule type" value="Genomic_DNA"/>
</dbReference>
<feature type="coiled-coil region" evidence="4">
    <location>
        <begin position="667"/>
        <end position="694"/>
    </location>
</feature>
<dbReference type="Proteomes" id="UP000677228">
    <property type="component" value="Unassembled WGS sequence"/>
</dbReference>
<dbReference type="Gene3D" id="3.90.176.10">
    <property type="entry name" value="Toxin ADP-ribosyltransferase, Chain A, domain 1"/>
    <property type="match status" value="1"/>
</dbReference>
<evidence type="ECO:0000313" key="5">
    <source>
        <dbReference type="EMBL" id="CAF1159418.1"/>
    </source>
</evidence>
<feature type="repeat" description="TPR" evidence="3">
    <location>
        <begin position="586"/>
        <end position="619"/>
    </location>
</feature>
<evidence type="ECO:0000256" key="3">
    <source>
        <dbReference type="PROSITE-ProRule" id="PRU00339"/>
    </source>
</evidence>
<dbReference type="EMBL" id="CAJOBC010007150">
    <property type="protein sequence ID" value="CAF3922894.1"/>
    <property type="molecule type" value="Genomic_DNA"/>
</dbReference>
<evidence type="ECO:0000256" key="2">
    <source>
        <dbReference type="ARBA" id="ARBA00022803"/>
    </source>
</evidence>
<name>A0A814TFI9_9BILA</name>
<dbReference type="InterPro" id="IPR011990">
    <property type="entry name" value="TPR-like_helical_dom_sf"/>
</dbReference>
<organism evidence="5 9">
    <name type="scientific">Didymodactylos carnosus</name>
    <dbReference type="NCBI Taxonomy" id="1234261"/>
    <lineage>
        <taxon>Eukaryota</taxon>
        <taxon>Metazoa</taxon>
        <taxon>Spiralia</taxon>
        <taxon>Gnathifera</taxon>
        <taxon>Rotifera</taxon>
        <taxon>Eurotatoria</taxon>
        <taxon>Bdelloidea</taxon>
        <taxon>Philodinida</taxon>
        <taxon>Philodinidae</taxon>
        <taxon>Didymodactylos</taxon>
    </lineage>
</organism>
<dbReference type="SMART" id="SM00028">
    <property type="entry name" value="TPR"/>
    <property type="match status" value="5"/>
</dbReference>
<sequence length="704" mass="81696">MAEPFLIIWLMDQVNSDNENALHLRTLVANDNLQTYHSWDECIDFITDIKEISMKIYLIISLSSLTEASETLINTAEELSKIDSVYILCSTASFPAISSAADTKIRGIYTDYQSLVNQLLRTMSIERYRYRRFASDDFTVTAMMPLPIVAVTTLQSSSLATNTTTTAKRQEAEFMYSQLARDILVSMESSETEMLEFRRQQYADNEAQLRFIQEFEEYYESCNAIFWYTRDTFLYRLLNKALREQEIDTLYSLRYFIRHLHLQLKDFHSKQLSANTTAENDEIVTVYRGQSIKNEEFERKIRHNLGGFLSVTTFLSTTMVKQLAAVFGGNGSEVDKQSVLFQIDIDQSVNKFPYANISTESVFGEEAGEILFTMGSVFRILSVQSAGTNMWYIHLKLTGEEDEELRNLTEYMKGGLDKFSPEIHLARLLFEMAQYNKAVNYLNIAMQDSQLMEDCIVRVYIYNELGDIYGAIGEGDKSAEYYRKVLEIDLRHLPEHHPALMVAYSIIAVMHKRDGDLEQTLFYYNKMLEISLKHPEETECSDADSDYKNIAVVYKKQKRYSEAMEMCRKALEIQFETLPHNHPSFSTTYQYMSELFAIQKNYEEANQYLQKALEIQKNSLSPDHPDFIKTYKDLCLSYYKLDKFKESLECMKKANELRLKHLPAIKHSNADAANNKFQKRIQEANELLEVIQQREEKSTPADND</sequence>
<dbReference type="PROSITE" id="PS51996">
    <property type="entry name" value="TR_MART"/>
    <property type="match status" value="1"/>
</dbReference>
<dbReference type="Proteomes" id="UP000682733">
    <property type="component" value="Unassembled WGS sequence"/>
</dbReference>
<evidence type="ECO:0000313" key="8">
    <source>
        <dbReference type="EMBL" id="CAF4089965.1"/>
    </source>
</evidence>
<keyword evidence="9" id="KW-1185">Reference proteome</keyword>
<dbReference type="Proteomes" id="UP000681722">
    <property type="component" value="Unassembled WGS sequence"/>
</dbReference>
<dbReference type="Gene3D" id="1.25.40.10">
    <property type="entry name" value="Tetratricopeptide repeat domain"/>
    <property type="match status" value="2"/>
</dbReference>
<dbReference type="Pfam" id="PF13424">
    <property type="entry name" value="TPR_12"/>
    <property type="match status" value="1"/>
</dbReference>
<dbReference type="EMBL" id="CAJOBA010040157">
    <property type="protein sequence ID" value="CAF4089965.1"/>
    <property type="molecule type" value="Genomic_DNA"/>
</dbReference>
<gene>
    <name evidence="5" type="ORF">GPM918_LOCUS21599</name>
    <name evidence="6" type="ORF">OVA965_LOCUS27821</name>
    <name evidence="7" type="ORF">SRO942_LOCUS21596</name>
    <name evidence="8" type="ORF">TMI583_LOCUS28570</name>
</gene>
<comment type="caution">
    <text evidence="5">The sequence shown here is derived from an EMBL/GenBank/DDBJ whole genome shotgun (WGS) entry which is preliminary data.</text>
</comment>
<keyword evidence="2 3" id="KW-0802">TPR repeat</keyword>
<dbReference type="PANTHER" id="PTHR45641:SF1">
    <property type="entry name" value="AAA+ ATPASE DOMAIN-CONTAINING PROTEIN"/>
    <property type="match status" value="1"/>
</dbReference>
<keyword evidence="4" id="KW-0175">Coiled coil</keyword>
<evidence type="ECO:0000313" key="6">
    <source>
        <dbReference type="EMBL" id="CAF1284985.1"/>
    </source>
</evidence>
<feature type="repeat" description="TPR" evidence="3">
    <location>
        <begin position="544"/>
        <end position="577"/>
    </location>
</feature>
<dbReference type="OrthoDB" id="10042496at2759"/>
<protein>
    <submittedName>
        <fullName evidence="5">Uncharacterized protein</fullName>
    </submittedName>
</protein>
<dbReference type="AlphaFoldDB" id="A0A814TFI9"/>
<evidence type="ECO:0000256" key="1">
    <source>
        <dbReference type="ARBA" id="ARBA00022737"/>
    </source>
</evidence>
<keyword evidence="1" id="KW-0677">Repeat</keyword>
<dbReference type="PROSITE" id="PS50005">
    <property type="entry name" value="TPR"/>
    <property type="match status" value="3"/>
</dbReference>
<dbReference type="InterPro" id="IPR019734">
    <property type="entry name" value="TPR_rpt"/>
</dbReference>
<reference evidence="5" key="1">
    <citation type="submission" date="2021-02" db="EMBL/GenBank/DDBJ databases">
        <authorList>
            <person name="Nowell W R."/>
        </authorList>
    </citation>
    <scope>NUCLEOTIDE SEQUENCE</scope>
</reference>
<dbReference type="PANTHER" id="PTHR45641">
    <property type="entry name" value="TETRATRICOPEPTIDE REPEAT PROTEIN (AFU_ORTHOLOGUE AFUA_6G03870)"/>
    <property type="match status" value="1"/>
</dbReference>